<comment type="catalytic activity">
    <reaction evidence="7">
        <text>isochorismate + 2-oxoglutarate + H(+) = 5-enolpyruvoyl-6-hydroxy-2-succinyl-cyclohex-3-ene-1-carboxylate + CO2</text>
        <dbReference type="Rhea" id="RHEA:25593"/>
        <dbReference type="ChEBI" id="CHEBI:15378"/>
        <dbReference type="ChEBI" id="CHEBI:16526"/>
        <dbReference type="ChEBI" id="CHEBI:16810"/>
        <dbReference type="ChEBI" id="CHEBI:29780"/>
        <dbReference type="ChEBI" id="CHEBI:58818"/>
        <dbReference type="EC" id="2.2.1.9"/>
    </reaction>
</comment>
<dbReference type="InterPro" id="IPR029035">
    <property type="entry name" value="DHS-like_NAD/FAD-binding_dom"/>
</dbReference>
<dbReference type="GO" id="GO:0009234">
    <property type="term" value="P:menaquinone biosynthetic process"/>
    <property type="evidence" value="ECO:0007669"/>
    <property type="project" value="UniProtKB-UniRule"/>
</dbReference>
<keyword evidence="4 7" id="KW-0460">Magnesium</keyword>
<evidence type="ECO:0000256" key="4">
    <source>
        <dbReference type="ARBA" id="ARBA00022842"/>
    </source>
</evidence>
<evidence type="ECO:0000259" key="9">
    <source>
        <dbReference type="Pfam" id="PF02776"/>
    </source>
</evidence>
<dbReference type="STRING" id="28181.BEN30_02190"/>
<dbReference type="GO" id="GO:0000287">
    <property type="term" value="F:magnesium ion binding"/>
    <property type="evidence" value="ECO:0007669"/>
    <property type="project" value="UniProtKB-UniRule"/>
</dbReference>
<keyword evidence="1 7" id="KW-0474">Menaquinone biosynthesis</keyword>
<dbReference type="Pfam" id="PF02775">
    <property type="entry name" value="TPP_enzyme_C"/>
    <property type="match status" value="1"/>
</dbReference>
<comment type="cofactor">
    <cofactor evidence="7">
        <name>thiamine diphosphate</name>
        <dbReference type="ChEBI" id="CHEBI:58937"/>
    </cofactor>
    <text evidence="7">Binds 1 thiamine pyrophosphate per subunit.</text>
</comment>
<dbReference type="InterPro" id="IPR032264">
    <property type="entry name" value="MenD_middle"/>
</dbReference>
<dbReference type="HAMAP" id="MF_01659">
    <property type="entry name" value="MenD"/>
    <property type="match status" value="1"/>
</dbReference>
<comment type="pathway">
    <text evidence="7">Quinol/quinone metabolism; menaquinone biosynthesis.</text>
</comment>
<comment type="function">
    <text evidence="7">Catalyzes the thiamine diphosphate-dependent decarboxylation of 2-oxoglutarate and the subsequent addition of the resulting succinic semialdehyde-thiamine pyrophosphate anion to isochorismate to yield 2-succinyl-5-enolpyruvyl-6-hydroxy-3-cyclohexene-1-carboxylate (SEPHCHC).</text>
</comment>
<evidence type="ECO:0000256" key="1">
    <source>
        <dbReference type="ARBA" id="ARBA00022428"/>
    </source>
</evidence>
<dbReference type="Gene3D" id="3.40.50.1220">
    <property type="entry name" value="TPP-binding domain"/>
    <property type="match status" value="1"/>
</dbReference>
<evidence type="ECO:0000256" key="5">
    <source>
        <dbReference type="ARBA" id="ARBA00023052"/>
    </source>
</evidence>
<dbReference type="Pfam" id="PF16582">
    <property type="entry name" value="TPP_enzyme_M_2"/>
    <property type="match status" value="1"/>
</dbReference>
<dbReference type="PIRSF" id="PIRSF004983">
    <property type="entry name" value="MenD"/>
    <property type="match status" value="1"/>
</dbReference>
<dbReference type="GO" id="GO:0070204">
    <property type="term" value="F:2-succinyl-5-enolpyruvyl-6-hydroxy-3-cyclohexene-1-carboxylic-acid synthase activity"/>
    <property type="evidence" value="ECO:0007669"/>
    <property type="project" value="UniProtKB-UniRule"/>
</dbReference>
<dbReference type="PANTHER" id="PTHR42916">
    <property type="entry name" value="2-SUCCINYL-5-ENOLPYRUVYL-6-HYDROXY-3-CYCLOHEXENE-1-CARBOXYLATE SYNTHASE"/>
    <property type="match status" value="1"/>
</dbReference>
<dbReference type="NCBIfam" id="TIGR00173">
    <property type="entry name" value="menD"/>
    <property type="match status" value="1"/>
</dbReference>
<organism evidence="11 12">
    <name type="scientific">Magnetovibrio blakemorei</name>
    <dbReference type="NCBI Taxonomy" id="28181"/>
    <lineage>
        <taxon>Bacteria</taxon>
        <taxon>Pseudomonadati</taxon>
        <taxon>Pseudomonadota</taxon>
        <taxon>Alphaproteobacteria</taxon>
        <taxon>Rhodospirillales</taxon>
        <taxon>Magnetovibrionaceae</taxon>
        <taxon>Magnetovibrio</taxon>
    </lineage>
</organism>
<evidence type="ECO:0000313" key="12">
    <source>
        <dbReference type="Proteomes" id="UP000095347"/>
    </source>
</evidence>
<evidence type="ECO:0000256" key="2">
    <source>
        <dbReference type="ARBA" id="ARBA00022679"/>
    </source>
</evidence>
<proteinExistence type="inferred from homology"/>
<comment type="similarity">
    <text evidence="7">Belongs to the TPP enzyme family. MenD subfamily.</text>
</comment>
<dbReference type="EMBL" id="MCGG01000002">
    <property type="protein sequence ID" value="OEJ69716.1"/>
    <property type="molecule type" value="Genomic_DNA"/>
</dbReference>
<sequence>MLDQGHLNLIWADALINGLVQAGVRRVVISPGSRSTPLVLAVARHPSTRDWVIGDERSAAYFALGLSKLSGTPAAVICTSGTAVANWLPAIMEASAANVPLILISADRPPEARAIGANQTTDQIKLFGDLVRAFHELPPPAEDEIDTLPGLTARIVDAALSSRPGPVHINVPFREPLLPKNDLPPANRRGGRAITIHRGVTLPSADTITTLAAVLSSGKGVIVCGPDRLDVPFAHAAVRLANRVNAPILADPLSGLRRGPWVDDTVIGGYDGFLRSPHFTEAHQPDWVLRFGAYPVSKGLGQYMRMCATSQHIVVAEYDQWPDPAGHATHMIHADPRRVAESLTKAIATGADLHWLKAFQAADAQVRAALPPPSATGLFEDRVVTLLAHHLPADSLLFAGNSMPVRELDSFLSVEHKPLRMTGNRGVSGIDGNIATLLGLAAADPAGAPAVGLIGDLTFAHDSASLRAAQDIPVLIVVLDNGGGGIFEYLPQAGLDAALFARYWLTDDAPDIAKVCAAYEIVCHHAIDEASLQHALSAALRSKTTQVIRVVLDRRASNKRHQDHWQACIDPFQGDTP</sequence>
<dbReference type="InterPro" id="IPR004433">
    <property type="entry name" value="MenaQ_synth_MenD"/>
</dbReference>
<dbReference type="UniPathway" id="UPA01057">
    <property type="reaction ID" value="UER00164"/>
</dbReference>
<dbReference type="EC" id="2.2.1.9" evidence="7"/>
<dbReference type="InterPro" id="IPR011766">
    <property type="entry name" value="TPP_enzyme_TPP-bd"/>
</dbReference>
<accession>A0A1E5QC98</accession>
<comment type="pathway">
    <text evidence="7">Quinol/quinone metabolism; 1,4-dihydroxy-2-naphthoate biosynthesis; 1,4-dihydroxy-2-naphthoate from chorismate: step 2/7.</text>
</comment>
<keyword evidence="5 7" id="KW-0786">Thiamine pyrophosphate</keyword>
<evidence type="ECO:0000256" key="3">
    <source>
        <dbReference type="ARBA" id="ARBA00022723"/>
    </source>
</evidence>
<dbReference type="Pfam" id="PF02776">
    <property type="entry name" value="TPP_enzyme_N"/>
    <property type="match status" value="1"/>
</dbReference>
<dbReference type="GO" id="GO:0030976">
    <property type="term" value="F:thiamine pyrophosphate binding"/>
    <property type="evidence" value="ECO:0007669"/>
    <property type="project" value="UniProtKB-UniRule"/>
</dbReference>
<dbReference type="AlphaFoldDB" id="A0A1E5QC98"/>
<comment type="subunit">
    <text evidence="7">Homodimer.</text>
</comment>
<gene>
    <name evidence="7" type="primary">menD</name>
    <name evidence="11" type="ORF">BEN30_02190</name>
</gene>
<keyword evidence="6 7" id="KW-0464">Manganese</keyword>
<feature type="domain" description="Thiamine pyrophosphate enzyme N-terminal TPP-binding" evidence="9">
    <location>
        <begin position="12"/>
        <end position="125"/>
    </location>
</feature>
<dbReference type="PANTHER" id="PTHR42916:SF1">
    <property type="entry name" value="PROTEIN PHYLLO, CHLOROPLASTIC"/>
    <property type="match status" value="1"/>
</dbReference>
<dbReference type="InterPro" id="IPR012001">
    <property type="entry name" value="Thiamin_PyroP_enz_TPP-bd_dom"/>
</dbReference>
<feature type="domain" description="Thiamine pyrophosphate enzyme TPP-binding" evidence="8">
    <location>
        <begin position="418"/>
        <end position="550"/>
    </location>
</feature>
<evidence type="ECO:0000256" key="6">
    <source>
        <dbReference type="ARBA" id="ARBA00023211"/>
    </source>
</evidence>
<dbReference type="SUPFAM" id="SSF52467">
    <property type="entry name" value="DHS-like NAD/FAD-binding domain"/>
    <property type="match status" value="1"/>
</dbReference>
<dbReference type="Gene3D" id="3.40.50.970">
    <property type="match status" value="2"/>
</dbReference>
<evidence type="ECO:0000256" key="7">
    <source>
        <dbReference type="HAMAP-Rule" id="MF_01659"/>
    </source>
</evidence>
<keyword evidence="12" id="KW-1185">Reference proteome</keyword>
<reference evidence="12" key="1">
    <citation type="submission" date="2016-07" db="EMBL/GenBank/DDBJ databases">
        <authorList>
            <person name="Florea S."/>
            <person name="Webb J.S."/>
            <person name="Jaromczyk J."/>
            <person name="Schardl C.L."/>
        </authorList>
    </citation>
    <scope>NUCLEOTIDE SEQUENCE [LARGE SCALE GENOMIC DNA]</scope>
    <source>
        <strain evidence="12">MV-1</strain>
    </source>
</reference>
<dbReference type="SUPFAM" id="SSF52518">
    <property type="entry name" value="Thiamin diphosphate-binding fold (THDP-binding)"/>
    <property type="match status" value="2"/>
</dbReference>
<evidence type="ECO:0000259" key="8">
    <source>
        <dbReference type="Pfam" id="PF02775"/>
    </source>
</evidence>
<dbReference type="CDD" id="cd02009">
    <property type="entry name" value="TPP_SHCHC_synthase"/>
    <property type="match status" value="1"/>
</dbReference>
<protein>
    <recommendedName>
        <fullName evidence="7">2-succinyl-5-enolpyruvyl-6-hydroxy-3-cyclohexene-1-carboxylate synthase</fullName>
        <shortName evidence="7">SEPHCHC synthase</shortName>
        <ecNumber evidence="7">2.2.1.9</ecNumber>
    </recommendedName>
    <alternativeName>
        <fullName evidence="7">Menaquinone biosynthesis protein MenD</fullName>
    </alternativeName>
</protein>
<comment type="caution">
    <text evidence="11">The sequence shown here is derived from an EMBL/GenBank/DDBJ whole genome shotgun (WGS) entry which is preliminary data.</text>
</comment>
<dbReference type="Proteomes" id="UP000095347">
    <property type="component" value="Unassembled WGS sequence"/>
</dbReference>
<keyword evidence="2 7" id="KW-0808">Transferase</keyword>
<dbReference type="CDD" id="cd07037">
    <property type="entry name" value="TPP_PYR_MenD"/>
    <property type="match status" value="1"/>
</dbReference>
<keyword evidence="3 7" id="KW-0479">Metal-binding</keyword>
<dbReference type="GO" id="GO:0030145">
    <property type="term" value="F:manganese ion binding"/>
    <property type="evidence" value="ECO:0007669"/>
    <property type="project" value="UniProtKB-UniRule"/>
</dbReference>
<name>A0A1E5QC98_9PROT</name>
<comment type="cofactor">
    <cofactor evidence="7">
        <name>Mg(2+)</name>
        <dbReference type="ChEBI" id="CHEBI:18420"/>
    </cofactor>
    <cofactor evidence="7">
        <name>Mn(2+)</name>
        <dbReference type="ChEBI" id="CHEBI:29035"/>
    </cofactor>
</comment>
<feature type="domain" description="Menaquinone biosynthesis protein MenD middle" evidence="10">
    <location>
        <begin position="215"/>
        <end position="398"/>
    </location>
</feature>
<dbReference type="UniPathway" id="UPA00079"/>
<evidence type="ECO:0000259" key="10">
    <source>
        <dbReference type="Pfam" id="PF16582"/>
    </source>
</evidence>
<evidence type="ECO:0000313" key="11">
    <source>
        <dbReference type="EMBL" id="OEJ69716.1"/>
    </source>
</evidence>
<dbReference type="InterPro" id="IPR029061">
    <property type="entry name" value="THDP-binding"/>
</dbReference>